<dbReference type="InterPro" id="IPR001466">
    <property type="entry name" value="Beta-lactam-related"/>
</dbReference>
<dbReference type="AlphaFoldDB" id="A0A8H3VE35"/>
<evidence type="ECO:0000313" key="6">
    <source>
        <dbReference type="Proteomes" id="UP000447873"/>
    </source>
</evidence>
<evidence type="ECO:0000256" key="3">
    <source>
        <dbReference type="ARBA" id="ARBA00038215"/>
    </source>
</evidence>
<name>A0A8H3VE35_VENIN</name>
<protein>
    <recommendedName>
        <fullName evidence="4">Beta-lactamase-related domain-containing protein</fullName>
    </recommendedName>
</protein>
<dbReference type="InterPro" id="IPR050491">
    <property type="entry name" value="AmpC-like"/>
</dbReference>
<evidence type="ECO:0000256" key="1">
    <source>
        <dbReference type="ARBA" id="ARBA00004370"/>
    </source>
</evidence>
<comment type="similarity">
    <text evidence="3">Belongs to the peptidase S12 family.</text>
</comment>
<sequence length="344" mass="37153">MPPSNQDLEASLSKTLDNILSSHSAPSIALAIAFPTGSHIIAKGTLKHGSQTPITPSSLYMLGPLTSTFIPLILSRLIAQNLFTWNSKITSLLPNIQIHHEHQETTLEMLARHITGITTKLPEIDHGALASELMNLSGYKGRHKLVTTVLVAPPDEKPGTDGYRNAINLLILAFIAETATKKSWEELLKLYIFDIVPMPSAGLGRPGPEAKFEGCPFPHTSPGMVLGEGIKTPWLDCKATFPALGVSADLGDVISYLRFCVEEKRRDGGMYELAPGGKYVKAGFDVLVREGKGDVLQCKGHVSGFATGVWVVGDVAWAVFVNLDGVEGAEVRDEVGRVVMDMFV</sequence>
<evidence type="ECO:0000256" key="2">
    <source>
        <dbReference type="ARBA" id="ARBA00023136"/>
    </source>
</evidence>
<dbReference type="PANTHER" id="PTHR46825:SF11">
    <property type="entry name" value="PENICILLIN-BINDING PROTEIN 4"/>
    <property type="match status" value="1"/>
</dbReference>
<gene>
    <name evidence="5" type="ORF">EG328_006253</name>
</gene>
<proteinExistence type="inferred from homology"/>
<dbReference type="Proteomes" id="UP000447873">
    <property type="component" value="Unassembled WGS sequence"/>
</dbReference>
<dbReference type="EMBL" id="WNWS01000033">
    <property type="protein sequence ID" value="KAE9986250.1"/>
    <property type="molecule type" value="Genomic_DNA"/>
</dbReference>
<organism evidence="5 6">
    <name type="scientific">Venturia inaequalis</name>
    <name type="common">Apple scab fungus</name>
    <dbReference type="NCBI Taxonomy" id="5025"/>
    <lineage>
        <taxon>Eukaryota</taxon>
        <taxon>Fungi</taxon>
        <taxon>Dikarya</taxon>
        <taxon>Ascomycota</taxon>
        <taxon>Pezizomycotina</taxon>
        <taxon>Dothideomycetes</taxon>
        <taxon>Pleosporomycetidae</taxon>
        <taxon>Venturiales</taxon>
        <taxon>Venturiaceae</taxon>
        <taxon>Venturia</taxon>
    </lineage>
</organism>
<feature type="domain" description="Beta-lactamase-related" evidence="4">
    <location>
        <begin position="16"/>
        <end position="328"/>
    </location>
</feature>
<comment type="subcellular location">
    <subcellularLocation>
        <location evidence="1">Membrane</location>
    </subcellularLocation>
</comment>
<dbReference type="Gene3D" id="3.40.710.10">
    <property type="entry name" value="DD-peptidase/beta-lactamase superfamily"/>
    <property type="match status" value="1"/>
</dbReference>
<dbReference type="PANTHER" id="PTHR46825">
    <property type="entry name" value="D-ALANYL-D-ALANINE-CARBOXYPEPTIDASE/ENDOPEPTIDASE AMPH"/>
    <property type="match status" value="1"/>
</dbReference>
<dbReference type="InterPro" id="IPR012338">
    <property type="entry name" value="Beta-lactam/transpept-like"/>
</dbReference>
<accession>A0A8H3VE35</accession>
<dbReference type="Pfam" id="PF00144">
    <property type="entry name" value="Beta-lactamase"/>
    <property type="match status" value="1"/>
</dbReference>
<reference evidence="5 6" key="1">
    <citation type="submission" date="2018-12" db="EMBL/GenBank/DDBJ databases">
        <title>Venturia inaequalis Genome Resource.</title>
        <authorList>
            <person name="Lichtner F.J."/>
        </authorList>
    </citation>
    <scope>NUCLEOTIDE SEQUENCE [LARGE SCALE GENOMIC DNA]</scope>
    <source>
        <strain evidence="5 6">120213</strain>
    </source>
</reference>
<evidence type="ECO:0000259" key="4">
    <source>
        <dbReference type="Pfam" id="PF00144"/>
    </source>
</evidence>
<keyword evidence="2" id="KW-0472">Membrane</keyword>
<dbReference type="SUPFAM" id="SSF56601">
    <property type="entry name" value="beta-lactamase/transpeptidase-like"/>
    <property type="match status" value="1"/>
</dbReference>
<dbReference type="GO" id="GO:0016020">
    <property type="term" value="C:membrane"/>
    <property type="evidence" value="ECO:0007669"/>
    <property type="project" value="UniProtKB-SubCell"/>
</dbReference>
<evidence type="ECO:0000313" key="5">
    <source>
        <dbReference type="EMBL" id="KAE9986250.1"/>
    </source>
</evidence>
<comment type="caution">
    <text evidence="5">The sequence shown here is derived from an EMBL/GenBank/DDBJ whole genome shotgun (WGS) entry which is preliminary data.</text>
</comment>